<dbReference type="EMBL" id="CABFNP030000833">
    <property type="protein sequence ID" value="CAI6088491.1"/>
    <property type="molecule type" value="Genomic_DNA"/>
</dbReference>
<proteinExistence type="predicted"/>
<comment type="caution">
    <text evidence="1">The sequence shown here is derived from an EMBL/GenBank/DDBJ whole genome shotgun (WGS) entry which is preliminary data.</text>
</comment>
<protein>
    <submittedName>
        <fullName evidence="1">Uncharacterized protein</fullName>
    </submittedName>
</protein>
<organism evidence="1 2">
    <name type="scientific">Clonostachys chloroleuca</name>
    <dbReference type="NCBI Taxonomy" id="1926264"/>
    <lineage>
        <taxon>Eukaryota</taxon>
        <taxon>Fungi</taxon>
        <taxon>Dikarya</taxon>
        <taxon>Ascomycota</taxon>
        <taxon>Pezizomycotina</taxon>
        <taxon>Sordariomycetes</taxon>
        <taxon>Hypocreomycetidae</taxon>
        <taxon>Hypocreales</taxon>
        <taxon>Bionectriaceae</taxon>
        <taxon>Clonostachys</taxon>
    </lineage>
</organism>
<gene>
    <name evidence="1" type="ORF">CCHLO57077_00019171</name>
</gene>
<reference evidence="1" key="1">
    <citation type="submission" date="2023-01" db="EMBL/GenBank/DDBJ databases">
        <authorList>
            <person name="Piombo E."/>
        </authorList>
    </citation>
    <scope>NUCLEOTIDE SEQUENCE</scope>
</reference>
<dbReference type="AlphaFoldDB" id="A0AA35M2F3"/>
<accession>A0AA35M2F3</accession>
<evidence type="ECO:0000313" key="2">
    <source>
        <dbReference type="Proteomes" id="UP001160390"/>
    </source>
</evidence>
<name>A0AA35M2F3_9HYPO</name>
<sequence>MCLLNLESVLQFDHVKIERKGLEWHVAIQNHLSLVETFSWKDSPDENDANTLNIESTVIVCRGDAPAVGNAGDRIFNRPVTLNQTVTTCSDIQCIHRGSRQKNAVASINLTGLKQQKKPARRRTLAQKGAAIGDKIFALFNKNLCVAFLTEPFESSSRQSLIESLQIVKRQSDVSSSLRQALTSLGSKSAKSTTEHMLFNSAFRHLLICVDLFLKEKPENLSGEEREVRYKHFIVTSLRKQGLSEKLCVAALAGLSGTFPFNSRLMDLSDLPTARECKFRDLYKVSAQLEEHAIHQLASKIKTELIPYENSRLRWFLDPIGFVSWLFDAQ</sequence>
<keyword evidence="2" id="KW-1185">Reference proteome</keyword>
<dbReference type="Proteomes" id="UP001160390">
    <property type="component" value="Unassembled WGS sequence"/>
</dbReference>
<evidence type="ECO:0000313" key="1">
    <source>
        <dbReference type="EMBL" id="CAI6088491.1"/>
    </source>
</evidence>